<dbReference type="GO" id="GO:0061458">
    <property type="term" value="P:reproductive system development"/>
    <property type="evidence" value="ECO:0007669"/>
    <property type="project" value="TreeGrafter"/>
</dbReference>
<accession>B8AMX5</accession>
<reference evidence="1 2" key="1">
    <citation type="journal article" date="2005" name="PLoS Biol.">
        <title>The genomes of Oryza sativa: a history of duplications.</title>
        <authorList>
            <person name="Yu J."/>
            <person name="Wang J."/>
            <person name="Lin W."/>
            <person name="Li S."/>
            <person name="Li H."/>
            <person name="Zhou J."/>
            <person name="Ni P."/>
            <person name="Dong W."/>
            <person name="Hu S."/>
            <person name="Zeng C."/>
            <person name="Zhang J."/>
            <person name="Zhang Y."/>
            <person name="Li R."/>
            <person name="Xu Z."/>
            <person name="Li S."/>
            <person name="Li X."/>
            <person name="Zheng H."/>
            <person name="Cong L."/>
            <person name="Lin L."/>
            <person name="Yin J."/>
            <person name="Geng J."/>
            <person name="Li G."/>
            <person name="Shi J."/>
            <person name="Liu J."/>
            <person name="Lv H."/>
            <person name="Li J."/>
            <person name="Wang J."/>
            <person name="Deng Y."/>
            <person name="Ran L."/>
            <person name="Shi X."/>
            <person name="Wang X."/>
            <person name="Wu Q."/>
            <person name="Li C."/>
            <person name="Ren X."/>
            <person name="Wang J."/>
            <person name="Wang X."/>
            <person name="Li D."/>
            <person name="Liu D."/>
            <person name="Zhang X."/>
            <person name="Ji Z."/>
            <person name="Zhao W."/>
            <person name="Sun Y."/>
            <person name="Zhang Z."/>
            <person name="Bao J."/>
            <person name="Han Y."/>
            <person name="Dong L."/>
            <person name="Ji J."/>
            <person name="Chen P."/>
            <person name="Wu S."/>
            <person name="Liu J."/>
            <person name="Xiao Y."/>
            <person name="Bu D."/>
            <person name="Tan J."/>
            <person name="Yang L."/>
            <person name="Ye C."/>
            <person name="Zhang J."/>
            <person name="Xu J."/>
            <person name="Zhou Y."/>
            <person name="Yu Y."/>
            <person name="Zhang B."/>
            <person name="Zhuang S."/>
            <person name="Wei H."/>
            <person name="Liu B."/>
            <person name="Lei M."/>
            <person name="Yu H."/>
            <person name="Li Y."/>
            <person name="Xu H."/>
            <person name="Wei S."/>
            <person name="He X."/>
            <person name="Fang L."/>
            <person name="Zhang Z."/>
            <person name="Zhang Y."/>
            <person name="Huang X."/>
            <person name="Su Z."/>
            <person name="Tong W."/>
            <person name="Li J."/>
            <person name="Tong Z."/>
            <person name="Li S."/>
            <person name="Ye J."/>
            <person name="Wang L."/>
            <person name="Fang L."/>
            <person name="Lei T."/>
            <person name="Chen C."/>
            <person name="Chen H."/>
            <person name="Xu Z."/>
            <person name="Li H."/>
            <person name="Huang H."/>
            <person name="Zhang F."/>
            <person name="Xu H."/>
            <person name="Li N."/>
            <person name="Zhao C."/>
            <person name="Li S."/>
            <person name="Dong L."/>
            <person name="Huang Y."/>
            <person name="Li L."/>
            <person name="Xi Y."/>
            <person name="Qi Q."/>
            <person name="Li W."/>
            <person name="Zhang B."/>
            <person name="Hu W."/>
            <person name="Zhang Y."/>
            <person name="Tian X."/>
            <person name="Jiao Y."/>
            <person name="Liang X."/>
            <person name="Jin J."/>
            <person name="Gao L."/>
            <person name="Zheng W."/>
            <person name="Hao B."/>
            <person name="Liu S."/>
            <person name="Wang W."/>
            <person name="Yuan L."/>
            <person name="Cao M."/>
            <person name="McDermott J."/>
            <person name="Samudrala R."/>
            <person name="Wang J."/>
            <person name="Wong G.K."/>
            <person name="Yang H."/>
        </authorList>
    </citation>
    <scope>NUCLEOTIDE SEQUENCE [LARGE SCALE GENOMIC DNA]</scope>
    <source>
        <strain evidence="2">cv. 93-11</strain>
    </source>
</reference>
<dbReference type="GO" id="GO:0005634">
    <property type="term" value="C:nucleus"/>
    <property type="evidence" value="ECO:0007669"/>
    <property type="project" value="TreeGrafter"/>
</dbReference>
<sequence>MYLKQRRSLLGQNEFNIAPCEIIRGCFTCLQFSKDAAESKERSEALSAAAKKFKLPSSENLGEIAEHCNERKCAGHCAEEAGQKLYMWTLIKRKEMERRIHYDEVESLSIECLEATGMLVLEACRNRPPQRRGNQVNW</sequence>
<name>B8AMX5_ORYSI</name>
<dbReference type="EMBL" id="CM000128">
    <property type="protein sequence ID" value="EEC74500.1"/>
    <property type="molecule type" value="Genomic_DNA"/>
</dbReference>
<evidence type="ECO:0000313" key="2">
    <source>
        <dbReference type="Proteomes" id="UP000007015"/>
    </source>
</evidence>
<keyword evidence="2" id="KW-1185">Reference proteome</keyword>
<organism evidence="1 2">
    <name type="scientific">Oryza sativa subsp. indica</name>
    <name type="common">Rice</name>
    <dbReference type="NCBI Taxonomy" id="39946"/>
    <lineage>
        <taxon>Eukaryota</taxon>
        <taxon>Viridiplantae</taxon>
        <taxon>Streptophyta</taxon>
        <taxon>Embryophyta</taxon>
        <taxon>Tracheophyta</taxon>
        <taxon>Spermatophyta</taxon>
        <taxon>Magnoliopsida</taxon>
        <taxon>Liliopsida</taxon>
        <taxon>Poales</taxon>
        <taxon>Poaceae</taxon>
        <taxon>BOP clade</taxon>
        <taxon>Oryzoideae</taxon>
        <taxon>Oryzeae</taxon>
        <taxon>Oryzinae</taxon>
        <taxon>Oryza</taxon>
        <taxon>Oryza sativa</taxon>
    </lineage>
</organism>
<dbReference type="AlphaFoldDB" id="B8AMX5"/>
<dbReference type="PANTHER" id="PTHR47149:SF1">
    <property type="entry name" value="F-BOX PROTEIN RMF"/>
    <property type="match status" value="1"/>
</dbReference>
<dbReference type="HOGENOM" id="CLU_1858566_0_0_1"/>
<protein>
    <submittedName>
        <fullName evidence="1">Uncharacterized protein</fullName>
    </submittedName>
</protein>
<dbReference type="PANTHER" id="PTHR47149">
    <property type="entry name" value="F-BOX PROTEIN RMF"/>
    <property type="match status" value="1"/>
</dbReference>
<dbReference type="STRING" id="39946.B8AMX5"/>
<dbReference type="Gramene" id="BGIOSGA011841-TA">
    <property type="protein sequence ID" value="BGIOSGA011841-PA"/>
    <property type="gene ID" value="BGIOSGA011841"/>
</dbReference>
<proteinExistence type="predicted"/>
<evidence type="ECO:0000313" key="1">
    <source>
        <dbReference type="EMBL" id="EEC74500.1"/>
    </source>
</evidence>
<gene>
    <name evidence="1" type="ORF">OsI_09977</name>
</gene>
<dbReference type="Proteomes" id="UP000007015">
    <property type="component" value="Chromosome 3"/>
</dbReference>